<keyword evidence="3" id="KW-1185">Reference proteome</keyword>
<proteinExistence type="predicted"/>
<dbReference type="EMBL" id="FOIB01000010">
    <property type="protein sequence ID" value="SEU34505.1"/>
    <property type="molecule type" value="Genomic_DNA"/>
</dbReference>
<evidence type="ECO:0000313" key="1">
    <source>
        <dbReference type="EMBL" id="GEN10330.1"/>
    </source>
</evidence>
<evidence type="ECO:0000313" key="3">
    <source>
        <dbReference type="Proteomes" id="UP000183760"/>
    </source>
</evidence>
<organism evidence="1 4">
    <name type="scientific">Myxococcus fulvus</name>
    <dbReference type="NCBI Taxonomy" id="33"/>
    <lineage>
        <taxon>Bacteria</taxon>
        <taxon>Pseudomonadati</taxon>
        <taxon>Myxococcota</taxon>
        <taxon>Myxococcia</taxon>
        <taxon>Myxococcales</taxon>
        <taxon>Cystobacterineae</taxon>
        <taxon>Myxococcaceae</taxon>
        <taxon>Myxococcus</taxon>
    </lineage>
</organism>
<dbReference type="PROSITE" id="PS51257">
    <property type="entry name" value="PROKAR_LIPOPROTEIN"/>
    <property type="match status" value="1"/>
</dbReference>
<accession>A0A511T820</accession>
<reference evidence="1 4" key="2">
    <citation type="submission" date="2019-07" db="EMBL/GenBank/DDBJ databases">
        <title>Whole genome shotgun sequence of Myxococcus fulvus NBRC 100333.</title>
        <authorList>
            <person name="Hosoyama A."/>
            <person name="Uohara A."/>
            <person name="Ohji S."/>
            <person name="Ichikawa N."/>
        </authorList>
    </citation>
    <scope>NUCLEOTIDE SEQUENCE [LARGE SCALE GENOMIC DNA]</scope>
    <source>
        <strain evidence="1 4">NBRC 100333</strain>
    </source>
</reference>
<dbReference type="Proteomes" id="UP000183760">
    <property type="component" value="Unassembled WGS sequence"/>
</dbReference>
<dbReference type="AlphaFoldDB" id="A0A511T820"/>
<evidence type="ECO:0000313" key="2">
    <source>
        <dbReference type="EMBL" id="SEU34505.1"/>
    </source>
</evidence>
<dbReference type="Proteomes" id="UP000321514">
    <property type="component" value="Unassembled WGS sequence"/>
</dbReference>
<dbReference type="STRING" id="1334629.MFUL124B02_13710"/>
<evidence type="ECO:0008006" key="5">
    <source>
        <dbReference type="Google" id="ProtNLM"/>
    </source>
</evidence>
<gene>
    <name evidence="1" type="ORF">MFU01_53670</name>
    <name evidence="2" type="ORF">SAMN05443572_11067</name>
</gene>
<evidence type="ECO:0000313" key="4">
    <source>
        <dbReference type="Proteomes" id="UP000321514"/>
    </source>
</evidence>
<name>A0A511T820_MYXFU</name>
<comment type="caution">
    <text evidence="1">The sequence shown here is derived from an EMBL/GenBank/DDBJ whole genome shotgun (WGS) entry which is preliminary data.</text>
</comment>
<reference evidence="2 3" key="1">
    <citation type="submission" date="2016-10" db="EMBL/GenBank/DDBJ databases">
        <authorList>
            <person name="Varghese N."/>
            <person name="Submissions S."/>
        </authorList>
    </citation>
    <scope>NUCLEOTIDE SEQUENCE [LARGE SCALE GENOMIC DNA]</scope>
    <source>
        <strain evidence="2 3">DSM 16525</strain>
    </source>
</reference>
<dbReference type="EMBL" id="BJXR01000038">
    <property type="protein sequence ID" value="GEN10330.1"/>
    <property type="molecule type" value="Genomic_DNA"/>
</dbReference>
<dbReference type="RefSeq" id="WP_245772525.1">
    <property type="nucleotide sequence ID" value="NZ_BJXR01000038.1"/>
</dbReference>
<protein>
    <recommendedName>
        <fullName evidence="5">Lipoprotein</fullName>
    </recommendedName>
</protein>
<sequence>MKFVNRGGWSVLLLSGLVGCGQEALDPAPATPQDAVLTAEQEARFLTPPAGCTEVTLGETFNGIQLTPVQYERQPTFRGDLTNLGGTTRDELRIRLDMNTAPGLYNLATGGANTFTCEQCVFGYQDIGTTTQKLFVADSGALLLALQLSPQQTLGALSNVVLRESVLAAPRSGPYTGSAVVEGGECRWIRFATWNTLRPGGCDPREGSPTSNLPDTACVADDYAGTDGTLERALGTKTQGELCTRTAAASEYELATTDCEQGFACTDLVSDDAQCLKTCDFMSPAPGCPSGTICGVYGVCTTEAILVENGFAFDPALIGQPCAGGFTEFCGVEGARGSCFDPDGAAGPAGATCRPYTRARSDCAPGEELGYVYYPLAGGGIDRTYSYCYPLSP</sequence>